<proteinExistence type="predicted"/>
<evidence type="ECO:0000313" key="3">
    <source>
        <dbReference type="Proteomes" id="UP000282323"/>
    </source>
</evidence>
<gene>
    <name evidence="2" type="ORF">EA473_18760</name>
</gene>
<dbReference type="Proteomes" id="UP000282323">
    <property type="component" value="Unassembled WGS sequence"/>
</dbReference>
<dbReference type="AlphaFoldDB" id="A0A3N6LW00"/>
<evidence type="ECO:0000259" key="1">
    <source>
        <dbReference type="Pfam" id="PF18545"/>
    </source>
</evidence>
<dbReference type="InterPro" id="IPR040624">
    <property type="entry name" value="HalOD1"/>
</dbReference>
<evidence type="ECO:0000313" key="2">
    <source>
        <dbReference type="EMBL" id="RQG91864.1"/>
    </source>
</evidence>
<feature type="domain" description="Halobacterial output" evidence="1">
    <location>
        <begin position="3"/>
        <end position="68"/>
    </location>
</feature>
<dbReference type="Pfam" id="PF18545">
    <property type="entry name" value="HalOD1"/>
    <property type="match status" value="1"/>
</dbReference>
<protein>
    <recommendedName>
        <fullName evidence="1">Halobacterial output domain-containing protein</fullName>
    </recommendedName>
</protein>
<keyword evidence="3" id="KW-1185">Reference proteome</keyword>
<accession>A0A3N6LW00</accession>
<dbReference type="EMBL" id="REGA01000020">
    <property type="protein sequence ID" value="RQG91864.1"/>
    <property type="molecule type" value="Genomic_DNA"/>
</dbReference>
<reference evidence="2 3" key="1">
    <citation type="submission" date="2018-10" db="EMBL/GenBank/DDBJ databases">
        <title>Natrarchaeobius chitinivorans gen. nov., sp. nov., and Natrarchaeobius haloalkaliphilus sp. nov., alkaliphilic, chitin-utilizing haloarchaea from hypersaline alkaline lakes.</title>
        <authorList>
            <person name="Sorokin D.Y."/>
            <person name="Elcheninov A.G."/>
            <person name="Kostrikina N.A."/>
            <person name="Bale N.J."/>
            <person name="Sinninghe Damste J.S."/>
            <person name="Khijniak T.V."/>
            <person name="Kublanov I.V."/>
            <person name="Toshchakov S.V."/>
        </authorList>
    </citation>
    <scope>NUCLEOTIDE SEQUENCE [LARGE SCALE GENOMIC DNA]</scope>
    <source>
        <strain evidence="2 3">AArcht4T</strain>
    </source>
</reference>
<name>A0A3N6LW00_NATCH</name>
<organism evidence="2 3">
    <name type="scientific">Natrarchaeobius chitinivorans</name>
    <dbReference type="NCBI Taxonomy" id="1679083"/>
    <lineage>
        <taxon>Archaea</taxon>
        <taxon>Methanobacteriati</taxon>
        <taxon>Methanobacteriota</taxon>
        <taxon>Stenosarchaea group</taxon>
        <taxon>Halobacteria</taxon>
        <taxon>Halobacteriales</taxon>
        <taxon>Natrialbaceae</taxon>
        <taxon>Natrarchaeobius</taxon>
    </lineage>
</organism>
<comment type="caution">
    <text evidence="2">The sequence shown here is derived from an EMBL/GenBank/DDBJ whole genome shotgun (WGS) entry which is preliminary data.</text>
</comment>
<sequence length="70" mass="7709">MVHAVVRAVATRNDVHATDLPPLYDRIDPDAMAALVDQSTSRRSDVVIGFDYLGDHVVVSQDGHVCIYDE</sequence>